<dbReference type="SUPFAM" id="SSF52113">
    <property type="entry name" value="BRCT domain"/>
    <property type="match status" value="1"/>
</dbReference>
<dbReference type="CDD" id="cd18432">
    <property type="entry name" value="BRCT_PAXIP1_rpt6_like"/>
    <property type="match status" value="1"/>
</dbReference>
<evidence type="ECO:0000313" key="5">
    <source>
        <dbReference type="Proteomes" id="UP001515500"/>
    </source>
</evidence>
<dbReference type="InterPro" id="IPR036420">
    <property type="entry name" value="BRCT_dom_sf"/>
</dbReference>
<keyword evidence="2" id="KW-0227">DNA damage</keyword>
<dbReference type="GeneID" id="120273993"/>
<keyword evidence="3" id="KW-0539">Nucleus</keyword>
<proteinExistence type="predicted"/>
<dbReference type="PANTHER" id="PTHR23196:SF1">
    <property type="entry name" value="PAX-INTERACTING PROTEIN 1"/>
    <property type="match status" value="1"/>
</dbReference>
<dbReference type="GO" id="GO:0006974">
    <property type="term" value="P:DNA damage response"/>
    <property type="evidence" value="ECO:0007669"/>
    <property type="project" value="UniProtKB-KW"/>
</dbReference>
<dbReference type="RefSeq" id="XP_039136675.1">
    <property type="nucleotide sequence ID" value="XM_039280741.1"/>
</dbReference>
<feature type="domain" description="BRCT" evidence="4">
    <location>
        <begin position="585"/>
        <end position="674"/>
    </location>
</feature>
<keyword evidence="5" id="KW-1185">Reference proteome</keyword>
<evidence type="ECO:0000256" key="2">
    <source>
        <dbReference type="ARBA" id="ARBA00022763"/>
    </source>
</evidence>
<dbReference type="PROSITE" id="PS50172">
    <property type="entry name" value="BRCT"/>
    <property type="match status" value="1"/>
</dbReference>
<dbReference type="Gene3D" id="3.40.50.10190">
    <property type="entry name" value="BRCT domain"/>
    <property type="match status" value="2"/>
</dbReference>
<organism evidence="5 6">
    <name type="scientific">Dioscorea cayennensis subsp. rotundata</name>
    <name type="common">White Guinea yam</name>
    <name type="synonym">Dioscorea rotundata</name>
    <dbReference type="NCBI Taxonomy" id="55577"/>
    <lineage>
        <taxon>Eukaryota</taxon>
        <taxon>Viridiplantae</taxon>
        <taxon>Streptophyta</taxon>
        <taxon>Embryophyta</taxon>
        <taxon>Tracheophyta</taxon>
        <taxon>Spermatophyta</taxon>
        <taxon>Magnoliopsida</taxon>
        <taxon>Liliopsida</taxon>
        <taxon>Dioscoreales</taxon>
        <taxon>Dioscoreaceae</taxon>
        <taxon>Dioscorea</taxon>
    </lineage>
</organism>
<evidence type="ECO:0000259" key="4">
    <source>
        <dbReference type="PROSITE" id="PS50172"/>
    </source>
</evidence>
<reference evidence="6" key="1">
    <citation type="submission" date="2025-08" db="UniProtKB">
        <authorList>
            <consortium name="RefSeq"/>
        </authorList>
    </citation>
    <scope>IDENTIFICATION</scope>
</reference>
<accession>A0AB40CA22</accession>
<evidence type="ECO:0000256" key="1">
    <source>
        <dbReference type="ARBA" id="ARBA00004123"/>
    </source>
</evidence>
<evidence type="ECO:0000313" key="6">
    <source>
        <dbReference type="RefSeq" id="XP_039136675.1"/>
    </source>
</evidence>
<dbReference type="AlphaFoldDB" id="A0AB40CA22"/>
<dbReference type="CDD" id="cd17744">
    <property type="entry name" value="BRCT_MDC1_rpt1"/>
    <property type="match status" value="1"/>
</dbReference>
<dbReference type="Pfam" id="PF16589">
    <property type="entry name" value="BRCT_2"/>
    <property type="match status" value="1"/>
</dbReference>
<dbReference type="GO" id="GO:0005634">
    <property type="term" value="C:nucleus"/>
    <property type="evidence" value="ECO:0007669"/>
    <property type="project" value="UniProtKB-SubCell"/>
</dbReference>
<dbReference type="Pfam" id="PF16770">
    <property type="entry name" value="RTT107_BRCT_5"/>
    <property type="match status" value="1"/>
</dbReference>
<sequence>MEIYGDNEEKCIADILKQSNFPNEMPSPVKKKSTDNIMCNTGHEVAVVGYTLSQEPGVLSQAKAFDAVNNFLFDNDLASTQEIGSGKSKLSKSPCVSISKGVQYMAKWVDHQSLVAQTPIFDWVESIDDEKGELFNSTKGSSSERRVDALNLHSQVNKQRHCSSAVTGATVAMDGDEDAKVHQINVKMRSFSGLSSGTKFNNSLPENLLGSKNETIQSDAYDHSNSGILQQHLKDTDAYDGIPGIYDVGPATQLAAEAMEALCYSPSLNHELKKDMHQGNDHSPGDSSTDMTVGKNLGDTLFHQRVSSAHDLRVITKQPNQGKVKCNILSRGRLHAFQKQSSNSKMEKVVENTTGETPAGNIFSHSELTGTVKMQEKESKANCPMELSFNQPKRRRTNHITHHNHIVVLDNFKKSSLSTTMHFSSQQGGIDAIVKGFPEIFSTVKRKKRSIRRDLLGQNNNILFNIKEQPLLSGFGQKSSKSFSKKNLEKKVPKSTFEVADSPSFNSHPEVFEEVSPVKHCVDICLQGGDMVENPQTGKPLKRKDQFLGMRCRLPWKEAEKLLPFYKANDQEISQEKDSITKDLRRRKYMADVRVMFSQHLDSNTLKRQKKILARLALTTASSIFDATHFVADKFARTRNMLEAMALGRSVVTHQWLESCGQANCLINEKNYIVRDLKKEKQFCFSMPVSLAYACQNPLLKGRRVFVTPNTKPDRELLLSLVKASSGEPMEMSEISAINDDKLLDILIISCEEDHAICHPLLDKGANVYNSELLLTGIVIQKLEYERHVLFANHAEDL</sequence>
<gene>
    <name evidence="6" type="primary">LOC120273993</name>
</gene>
<dbReference type="SMART" id="SM00292">
    <property type="entry name" value="BRCT"/>
    <property type="match status" value="1"/>
</dbReference>
<comment type="subcellular location">
    <subcellularLocation>
        <location evidence="1">Nucleus</location>
    </subcellularLocation>
</comment>
<dbReference type="InterPro" id="IPR051579">
    <property type="entry name" value="DDR_Transcriptional_Reg"/>
</dbReference>
<evidence type="ECO:0000256" key="3">
    <source>
        <dbReference type="ARBA" id="ARBA00023242"/>
    </source>
</evidence>
<dbReference type="PANTHER" id="PTHR23196">
    <property type="entry name" value="PAX TRANSCRIPTION ACTIVATION DOMAIN INTERACTING PROTEIN"/>
    <property type="match status" value="1"/>
</dbReference>
<dbReference type="Proteomes" id="UP001515500">
    <property type="component" value="Chromosome 12"/>
</dbReference>
<name>A0AB40CA22_DIOCR</name>
<protein>
    <submittedName>
        <fullName evidence="6">Uncharacterized protein LOC120273993</fullName>
    </submittedName>
</protein>
<dbReference type="InterPro" id="IPR001357">
    <property type="entry name" value="BRCT_dom"/>
</dbReference>